<gene>
    <name evidence="2" type="ORF">EXM22_17060</name>
</gene>
<dbReference type="SUPFAM" id="SSF56925">
    <property type="entry name" value="OMPA-like"/>
    <property type="match status" value="1"/>
</dbReference>
<dbReference type="OrthoDB" id="9807815at2"/>
<protein>
    <submittedName>
        <fullName evidence="2">Uncharacterized protein</fullName>
    </submittedName>
</protein>
<reference evidence="2 3" key="1">
    <citation type="submission" date="2019-02" db="EMBL/GenBank/DDBJ databases">
        <title>Complete Genome Sequence and Methylome Analysis of free living Spirochaetas.</title>
        <authorList>
            <person name="Fomenkov A."/>
            <person name="Dubinina G."/>
            <person name="Leshcheva N."/>
            <person name="Mikheeva N."/>
            <person name="Grabovich M."/>
            <person name="Vincze T."/>
            <person name="Roberts R.J."/>
        </authorList>
    </citation>
    <scope>NUCLEOTIDE SEQUENCE [LARGE SCALE GENOMIC DNA]</scope>
    <source>
        <strain evidence="2 3">K2</strain>
    </source>
</reference>
<dbReference type="RefSeq" id="WP_149487682.1">
    <property type="nucleotide sequence ID" value="NZ_CP036150.1"/>
</dbReference>
<keyword evidence="1" id="KW-0732">Signal</keyword>
<evidence type="ECO:0000313" key="2">
    <source>
        <dbReference type="EMBL" id="QEN09608.1"/>
    </source>
</evidence>
<keyword evidence="3" id="KW-1185">Reference proteome</keyword>
<proteinExistence type="predicted"/>
<dbReference type="AlphaFoldDB" id="A0A5C1QQG3"/>
<feature type="chain" id="PRO_5022788757" evidence="1">
    <location>
        <begin position="22"/>
        <end position="170"/>
    </location>
</feature>
<dbReference type="Proteomes" id="UP000324209">
    <property type="component" value="Chromosome"/>
</dbReference>
<feature type="signal peptide" evidence="1">
    <location>
        <begin position="1"/>
        <end position="21"/>
    </location>
</feature>
<dbReference type="InterPro" id="IPR011250">
    <property type="entry name" value="OMP/PagP_B-barrel"/>
</dbReference>
<organism evidence="2 3">
    <name type="scientific">Oceanispirochaeta crateris</name>
    <dbReference type="NCBI Taxonomy" id="2518645"/>
    <lineage>
        <taxon>Bacteria</taxon>
        <taxon>Pseudomonadati</taxon>
        <taxon>Spirochaetota</taxon>
        <taxon>Spirochaetia</taxon>
        <taxon>Spirochaetales</taxon>
        <taxon>Spirochaetaceae</taxon>
        <taxon>Oceanispirochaeta</taxon>
    </lineage>
</organism>
<evidence type="ECO:0000313" key="3">
    <source>
        <dbReference type="Proteomes" id="UP000324209"/>
    </source>
</evidence>
<accession>A0A5C1QQG3</accession>
<evidence type="ECO:0000256" key="1">
    <source>
        <dbReference type="SAM" id="SignalP"/>
    </source>
</evidence>
<dbReference type="EMBL" id="CP036150">
    <property type="protein sequence ID" value="QEN09608.1"/>
    <property type="molecule type" value="Genomic_DNA"/>
</dbReference>
<name>A0A5C1QQG3_9SPIO</name>
<sequence>MKKRIIMASIILMISSASASALPFIDFQLGAGYNGFYVTDGDNDFKGYPLGMTAFGGVGYKFFPTLSIGAEYEYAQSWSRDDLGTGLTLSVVEHLPKMYLKFNALNLLTVSALAGVDYQTPRMDSTNGNSEAAFTMGARVAFLFAYAQYLMVFNPDSVDNRISIGAIFSK</sequence>
<dbReference type="KEGG" id="ock:EXM22_17060"/>